<dbReference type="InterPro" id="IPR001680">
    <property type="entry name" value="WD40_rpt"/>
</dbReference>
<evidence type="ECO:0000256" key="6">
    <source>
        <dbReference type="ARBA" id="ARBA00023242"/>
    </source>
</evidence>
<gene>
    <name evidence="12" type="ORF">WJX84_008756</name>
</gene>
<dbReference type="PROSITE" id="PS50082">
    <property type="entry name" value="WD_REPEATS_2"/>
    <property type="match status" value="3"/>
</dbReference>
<feature type="repeat" description="WD" evidence="9">
    <location>
        <begin position="325"/>
        <end position="366"/>
    </location>
</feature>
<feature type="repeat" description="WD" evidence="9">
    <location>
        <begin position="61"/>
        <end position="103"/>
    </location>
</feature>
<dbReference type="GO" id="GO:0000462">
    <property type="term" value="P:maturation of SSU-rRNA from tricistronic rRNA transcript (SSU-rRNA, 5.8S rRNA, LSU-rRNA)"/>
    <property type="evidence" value="ECO:0007669"/>
    <property type="project" value="TreeGrafter"/>
</dbReference>
<evidence type="ECO:0000256" key="2">
    <source>
        <dbReference type="ARBA" id="ARBA00005649"/>
    </source>
</evidence>
<organism evidence="12 13">
    <name type="scientific">Apatococcus fuscideae</name>
    <dbReference type="NCBI Taxonomy" id="2026836"/>
    <lineage>
        <taxon>Eukaryota</taxon>
        <taxon>Viridiplantae</taxon>
        <taxon>Chlorophyta</taxon>
        <taxon>core chlorophytes</taxon>
        <taxon>Trebouxiophyceae</taxon>
        <taxon>Chlorellales</taxon>
        <taxon>Chlorellaceae</taxon>
        <taxon>Apatococcus</taxon>
    </lineage>
</organism>
<keyword evidence="6" id="KW-0539">Nucleus</keyword>
<protein>
    <recommendedName>
        <fullName evidence="3">DDB1- and CUL4-associated factor 13</fullName>
    </recommendedName>
    <alternativeName>
        <fullName evidence="8">WD repeat and SOF domain-containing protein 1</fullName>
    </alternativeName>
</protein>
<feature type="region of interest" description="Disordered" evidence="10">
    <location>
        <begin position="430"/>
        <end position="449"/>
    </location>
</feature>
<proteinExistence type="inferred from homology"/>
<dbReference type="PROSITE" id="PS50294">
    <property type="entry name" value="WD_REPEATS_REGION"/>
    <property type="match status" value="3"/>
</dbReference>
<dbReference type="SUPFAM" id="SSF50978">
    <property type="entry name" value="WD40 repeat-like"/>
    <property type="match status" value="1"/>
</dbReference>
<dbReference type="InterPro" id="IPR019775">
    <property type="entry name" value="WD40_repeat_CS"/>
</dbReference>
<comment type="similarity">
    <text evidence="2">Belongs to the WD repeat DCAF13/WDSOF1 family.</text>
</comment>
<dbReference type="Gene3D" id="2.130.10.10">
    <property type="entry name" value="YVTN repeat-like/Quinoprotein amine dehydrogenase"/>
    <property type="match status" value="2"/>
</dbReference>
<dbReference type="Proteomes" id="UP001485043">
    <property type="component" value="Unassembled WGS sequence"/>
</dbReference>
<dbReference type="InterPro" id="IPR051733">
    <property type="entry name" value="WD_repeat_DCAF13/WDSOF1"/>
</dbReference>
<keyword evidence="4 9" id="KW-0853">WD repeat</keyword>
<evidence type="ECO:0000256" key="9">
    <source>
        <dbReference type="PROSITE-ProRule" id="PRU00221"/>
    </source>
</evidence>
<dbReference type="SMART" id="SM00320">
    <property type="entry name" value="WD40"/>
    <property type="match status" value="7"/>
</dbReference>
<dbReference type="InterPro" id="IPR020472">
    <property type="entry name" value="WD40_PAC1"/>
</dbReference>
<keyword evidence="13" id="KW-1185">Reference proteome</keyword>
<evidence type="ECO:0000256" key="3">
    <source>
        <dbReference type="ARBA" id="ARBA00021762"/>
    </source>
</evidence>
<dbReference type="InterPro" id="IPR036322">
    <property type="entry name" value="WD40_repeat_dom_sf"/>
</dbReference>
<sequence>MRIKAINRCEEECTRERPQDVQKVHKNLDPSLHPLEKATEYTRALNAAKLDRIFAKPFVAAFAHDDGITCLARNPQRLNSLIAGSADGEIRLWDIPSRRCLQRLVGHTAGVKGVAATPSGEACVSCSTDCTVRLWRIPAASMQPEAEPQEAQPALEFHGPHGFRAIDHHWQGDRFATAGAQVDVWDHARSEPVSSFQWGAESALSVRFNPVEPEIFTTTGSDRSIALYDLRSATPIRKLIMQTRSNALAWNPLEAFNFTVASEDCNLYTYDMRKLNTAACLHQDFVSAVIDLDYSPTGREFVAGSYDRSVRMFSYNGGHSKEVLHTKRMQRVFCVRFSGDGSYIFSGSDDMNVRIWKAEASAPLGKQLPRQKQTQAYNKALVRRFKHLPEINRIVRHRHVPKPIYKAAKLRRTIIDADARKLQNVIKHSKPGSVTVKPARQKKIVGQEE</sequence>
<dbReference type="AlphaFoldDB" id="A0AAW1T8L4"/>
<dbReference type="EMBL" id="JALJOV010000312">
    <property type="protein sequence ID" value="KAK9864809.1"/>
    <property type="molecule type" value="Genomic_DNA"/>
</dbReference>
<dbReference type="PANTHER" id="PTHR22851:SF0">
    <property type="entry name" value="DDB1- AND CUL4-ASSOCIATED FACTOR 13"/>
    <property type="match status" value="1"/>
</dbReference>
<evidence type="ECO:0000256" key="8">
    <source>
        <dbReference type="ARBA" id="ARBA00032239"/>
    </source>
</evidence>
<comment type="subcellular location">
    <subcellularLocation>
        <location evidence="1">Nucleus</location>
        <location evidence="1">Nucleolus</location>
    </subcellularLocation>
</comment>
<dbReference type="PANTHER" id="PTHR22851">
    <property type="entry name" value="U3 SMALL NUCLEOLAR RNA U3 SNORNA ASSOCIATED PROTEIN"/>
    <property type="match status" value="1"/>
</dbReference>
<accession>A0AAW1T8L4</accession>
<dbReference type="InterPro" id="IPR015943">
    <property type="entry name" value="WD40/YVTN_repeat-like_dom_sf"/>
</dbReference>
<dbReference type="Pfam" id="PF04158">
    <property type="entry name" value="Sof1"/>
    <property type="match status" value="1"/>
</dbReference>
<feature type="repeat" description="WD" evidence="9">
    <location>
        <begin position="104"/>
        <end position="145"/>
    </location>
</feature>
<name>A0AAW1T8L4_9CHLO</name>
<keyword evidence="5" id="KW-0677">Repeat</keyword>
<dbReference type="CDD" id="cd00200">
    <property type="entry name" value="WD40"/>
    <property type="match status" value="1"/>
</dbReference>
<dbReference type="InterPro" id="IPR007287">
    <property type="entry name" value="Sof1"/>
</dbReference>
<evidence type="ECO:0000256" key="7">
    <source>
        <dbReference type="ARBA" id="ARBA00023274"/>
    </source>
</evidence>
<evidence type="ECO:0000256" key="10">
    <source>
        <dbReference type="SAM" id="MobiDB-lite"/>
    </source>
</evidence>
<evidence type="ECO:0000259" key="11">
    <source>
        <dbReference type="Pfam" id="PF04158"/>
    </source>
</evidence>
<feature type="domain" description="Sof1-like protein" evidence="11">
    <location>
        <begin position="358"/>
        <end position="444"/>
    </location>
</feature>
<reference evidence="12 13" key="1">
    <citation type="journal article" date="2024" name="Nat. Commun.">
        <title>Phylogenomics reveals the evolutionary origins of lichenization in chlorophyte algae.</title>
        <authorList>
            <person name="Puginier C."/>
            <person name="Libourel C."/>
            <person name="Otte J."/>
            <person name="Skaloud P."/>
            <person name="Haon M."/>
            <person name="Grisel S."/>
            <person name="Petersen M."/>
            <person name="Berrin J.G."/>
            <person name="Delaux P.M."/>
            <person name="Dal Grande F."/>
            <person name="Keller J."/>
        </authorList>
    </citation>
    <scope>NUCLEOTIDE SEQUENCE [LARGE SCALE GENOMIC DNA]</scope>
    <source>
        <strain evidence="12 13">SAG 2523</strain>
    </source>
</reference>
<comment type="caution">
    <text evidence="12">The sequence shown here is derived from an EMBL/GenBank/DDBJ whole genome shotgun (WGS) entry which is preliminary data.</text>
</comment>
<evidence type="ECO:0000313" key="12">
    <source>
        <dbReference type="EMBL" id="KAK9864809.1"/>
    </source>
</evidence>
<evidence type="ECO:0000313" key="13">
    <source>
        <dbReference type="Proteomes" id="UP001485043"/>
    </source>
</evidence>
<dbReference type="Pfam" id="PF00400">
    <property type="entry name" value="WD40"/>
    <property type="match status" value="4"/>
</dbReference>
<dbReference type="PRINTS" id="PR00320">
    <property type="entry name" value="GPROTEINBRPT"/>
</dbReference>
<evidence type="ECO:0000256" key="5">
    <source>
        <dbReference type="ARBA" id="ARBA00022737"/>
    </source>
</evidence>
<dbReference type="GO" id="GO:0032040">
    <property type="term" value="C:small-subunit processome"/>
    <property type="evidence" value="ECO:0007669"/>
    <property type="project" value="TreeGrafter"/>
</dbReference>
<dbReference type="PROSITE" id="PS00678">
    <property type="entry name" value="WD_REPEATS_1"/>
    <property type="match status" value="1"/>
</dbReference>
<evidence type="ECO:0000256" key="1">
    <source>
        <dbReference type="ARBA" id="ARBA00004604"/>
    </source>
</evidence>
<evidence type="ECO:0000256" key="4">
    <source>
        <dbReference type="ARBA" id="ARBA00022574"/>
    </source>
</evidence>
<keyword evidence="7" id="KW-0687">Ribonucleoprotein</keyword>